<name>A0A8D7FDW9_MUSAM</name>
<feature type="compositionally biased region" description="Basic residues" evidence="1">
    <location>
        <begin position="131"/>
        <end position="147"/>
    </location>
</feature>
<feature type="compositionally biased region" description="Acidic residues" evidence="1">
    <location>
        <begin position="83"/>
        <end position="93"/>
    </location>
</feature>
<feature type="compositionally biased region" description="Polar residues" evidence="1">
    <location>
        <begin position="100"/>
        <end position="110"/>
    </location>
</feature>
<organism evidence="2">
    <name type="scientific">Musa acuminata subsp. malaccensis</name>
    <name type="common">Wild banana</name>
    <name type="synonym">Musa malaccensis</name>
    <dbReference type="NCBI Taxonomy" id="214687"/>
    <lineage>
        <taxon>Eukaryota</taxon>
        <taxon>Viridiplantae</taxon>
        <taxon>Streptophyta</taxon>
        <taxon>Embryophyta</taxon>
        <taxon>Tracheophyta</taxon>
        <taxon>Spermatophyta</taxon>
        <taxon>Magnoliopsida</taxon>
        <taxon>Liliopsida</taxon>
        <taxon>Zingiberales</taxon>
        <taxon>Musaceae</taxon>
        <taxon>Musa</taxon>
    </lineage>
</organism>
<reference evidence="2" key="1">
    <citation type="submission" date="2021-03" db="EMBL/GenBank/DDBJ databases">
        <authorList>
            <consortium name="Genoscope - CEA"/>
            <person name="William W."/>
        </authorList>
    </citation>
    <scope>NUCLEOTIDE SEQUENCE</scope>
    <source>
        <strain evidence="2">Doubled-haploid Pahang</strain>
    </source>
</reference>
<feature type="non-terminal residue" evidence="2">
    <location>
        <position position="1"/>
    </location>
</feature>
<feature type="compositionally biased region" description="Basic and acidic residues" evidence="1">
    <location>
        <begin position="112"/>
        <end position="125"/>
    </location>
</feature>
<proteinExistence type="predicted"/>
<protein>
    <submittedName>
        <fullName evidence="2">(wild Malaysian banana) hypothetical protein</fullName>
    </submittedName>
</protein>
<dbReference type="EMBL" id="HG996468">
    <property type="protein sequence ID" value="CAG1849884.1"/>
    <property type="molecule type" value="Genomic_DNA"/>
</dbReference>
<accession>A0A8D7FDW9</accession>
<evidence type="ECO:0000256" key="1">
    <source>
        <dbReference type="SAM" id="MobiDB-lite"/>
    </source>
</evidence>
<dbReference type="AlphaFoldDB" id="A0A8D7FDW9"/>
<feature type="compositionally biased region" description="Basic and acidic residues" evidence="1">
    <location>
        <begin position="71"/>
        <end position="82"/>
    </location>
</feature>
<evidence type="ECO:0000313" key="2">
    <source>
        <dbReference type="EMBL" id="CAG1849884.1"/>
    </source>
</evidence>
<sequence>MNASQLPGDVEECSSCESGWTKYLSSPAHDDDGSEVESVVGDAGEDTGHESKESDDDSMASDASTGLIQSKDSDGMVHSKCNDDDDDDDDDDDGFRNKKQTQCSSHSNKQFCKVEEARSEREDFAALHSNSKARKKKSHNRRERRHLQGNLQN</sequence>
<gene>
    <name evidence="2" type="ORF">GSMUA_214700.1</name>
</gene>
<feature type="region of interest" description="Disordered" evidence="1">
    <location>
        <begin position="1"/>
        <end position="153"/>
    </location>
</feature>